<reference evidence="1" key="2">
    <citation type="submission" date="2023-05" db="EMBL/GenBank/DDBJ databases">
        <authorList>
            <consortium name="Lawrence Berkeley National Laboratory"/>
            <person name="Steindorff A."/>
            <person name="Hensen N."/>
            <person name="Bonometti L."/>
            <person name="Westerberg I."/>
            <person name="Brannstrom I.O."/>
            <person name="Guillou S."/>
            <person name="Cros-Aarteil S."/>
            <person name="Calhoun S."/>
            <person name="Haridas S."/>
            <person name="Kuo A."/>
            <person name="Mondo S."/>
            <person name="Pangilinan J."/>
            <person name="Riley R."/>
            <person name="Labutti K."/>
            <person name="Andreopoulos B."/>
            <person name="Lipzen A."/>
            <person name="Chen C."/>
            <person name="Yanf M."/>
            <person name="Daum C."/>
            <person name="Ng V."/>
            <person name="Clum A."/>
            <person name="Ohm R."/>
            <person name="Martin F."/>
            <person name="Silar P."/>
            <person name="Natvig D."/>
            <person name="Lalanne C."/>
            <person name="Gautier V."/>
            <person name="Ament-Velasquez S.L."/>
            <person name="Kruys A."/>
            <person name="Hutchinson M.I."/>
            <person name="Powell A.J."/>
            <person name="Barry K."/>
            <person name="Miller A.N."/>
            <person name="Grigoriev I.V."/>
            <person name="Debuchy R."/>
            <person name="Gladieux P."/>
            <person name="Thoren M.H."/>
            <person name="Johannesson H."/>
        </authorList>
    </citation>
    <scope>NUCLEOTIDE SEQUENCE</scope>
    <source>
        <strain evidence="1">CBS 538.74</strain>
    </source>
</reference>
<gene>
    <name evidence="1" type="ORF">C8A00DRAFT_37384</name>
</gene>
<reference evidence="1" key="1">
    <citation type="journal article" date="2023" name="Mol. Phylogenet. Evol.">
        <title>Genome-scale phylogeny and comparative genomics of the fungal order Sordariales.</title>
        <authorList>
            <person name="Hensen N."/>
            <person name="Bonometti L."/>
            <person name="Westerberg I."/>
            <person name="Brannstrom I.O."/>
            <person name="Guillou S."/>
            <person name="Cros-Aarteil S."/>
            <person name="Calhoun S."/>
            <person name="Haridas S."/>
            <person name="Kuo A."/>
            <person name="Mondo S."/>
            <person name="Pangilinan J."/>
            <person name="Riley R."/>
            <person name="LaButti K."/>
            <person name="Andreopoulos B."/>
            <person name="Lipzen A."/>
            <person name="Chen C."/>
            <person name="Yan M."/>
            <person name="Daum C."/>
            <person name="Ng V."/>
            <person name="Clum A."/>
            <person name="Steindorff A."/>
            <person name="Ohm R.A."/>
            <person name="Martin F."/>
            <person name="Silar P."/>
            <person name="Natvig D.O."/>
            <person name="Lalanne C."/>
            <person name="Gautier V."/>
            <person name="Ament-Velasquez S.L."/>
            <person name="Kruys A."/>
            <person name="Hutchinson M.I."/>
            <person name="Powell A.J."/>
            <person name="Barry K."/>
            <person name="Miller A.N."/>
            <person name="Grigoriev I.V."/>
            <person name="Debuchy R."/>
            <person name="Gladieux P."/>
            <person name="Hiltunen Thoren M."/>
            <person name="Johannesson H."/>
        </authorList>
    </citation>
    <scope>NUCLEOTIDE SEQUENCE</scope>
    <source>
        <strain evidence="1">CBS 538.74</strain>
    </source>
</reference>
<sequence length="74" mass="8125">MPKACSITPIDLLLNSHYRAPDRECHRDGACVSNHKRLRGGVVFLPATSKSLSGKILRKDLPALAKKQADESKL</sequence>
<dbReference type="AlphaFoldDB" id="A0AAN6VEU3"/>
<accession>A0AAN6VEU3</accession>
<organism evidence="1 2">
    <name type="scientific">Chaetomidium leptoderma</name>
    <dbReference type="NCBI Taxonomy" id="669021"/>
    <lineage>
        <taxon>Eukaryota</taxon>
        <taxon>Fungi</taxon>
        <taxon>Dikarya</taxon>
        <taxon>Ascomycota</taxon>
        <taxon>Pezizomycotina</taxon>
        <taxon>Sordariomycetes</taxon>
        <taxon>Sordariomycetidae</taxon>
        <taxon>Sordariales</taxon>
        <taxon>Chaetomiaceae</taxon>
        <taxon>Chaetomidium</taxon>
    </lineage>
</organism>
<evidence type="ECO:0000313" key="1">
    <source>
        <dbReference type="EMBL" id="KAK4150029.1"/>
    </source>
</evidence>
<dbReference type="Proteomes" id="UP001302745">
    <property type="component" value="Unassembled WGS sequence"/>
</dbReference>
<evidence type="ECO:0000313" key="2">
    <source>
        <dbReference type="Proteomes" id="UP001302745"/>
    </source>
</evidence>
<keyword evidence="2" id="KW-1185">Reference proteome</keyword>
<comment type="caution">
    <text evidence="1">The sequence shown here is derived from an EMBL/GenBank/DDBJ whole genome shotgun (WGS) entry which is preliminary data.</text>
</comment>
<dbReference type="EMBL" id="MU857103">
    <property type="protein sequence ID" value="KAK4150029.1"/>
    <property type="molecule type" value="Genomic_DNA"/>
</dbReference>
<proteinExistence type="predicted"/>
<protein>
    <submittedName>
        <fullName evidence="1">Uncharacterized protein</fullName>
    </submittedName>
</protein>
<name>A0AAN6VEU3_9PEZI</name>